<evidence type="ECO:0000313" key="3">
    <source>
        <dbReference type="Proteomes" id="UP000286947"/>
    </source>
</evidence>
<keyword evidence="3" id="KW-1185">Reference proteome</keyword>
<reference evidence="2 3" key="1">
    <citation type="submission" date="2018-01" db="EMBL/GenBank/DDBJ databases">
        <title>Saezia sanguinis gen. nov., sp. nov., in the order Burkholderiales isolated from human blood.</title>
        <authorList>
            <person name="Medina-Pascual M.J."/>
            <person name="Valdezate S."/>
            <person name="Monzon S."/>
            <person name="Cuesta I."/>
            <person name="Carrasco G."/>
            <person name="Villalon P."/>
            <person name="Saez-Nieto J.A."/>
        </authorList>
    </citation>
    <scope>NUCLEOTIDE SEQUENCE [LARGE SCALE GENOMIC DNA]</scope>
    <source>
        <strain evidence="2 3">CNM695-12</strain>
    </source>
</reference>
<dbReference type="AlphaFoldDB" id="A0A433S9T6"/>
<dbReference type="InterPro" id="IPR019734">
    <property type="entry name" value="TPR_rpt"/>
</dbReference>
<dbReference type="SUPFAM" id="SSF48452">
    <property type="entry name" value="TPR-like"/>
    <property type="match status" value="1"/>
</dbReference>
<accession>A0A433S9T6</accession>
<evidence type="ECO:0000256" key="1">
    <source>
        <dbReference type="PROSITE-ProRule" id="PRU00339"/>
    </source>
</evidence>
<gene>
    <name evidence="2" type="ORF">CUZ56_02812</name>
</gene>
<protein>
    <submittedName>
        <fullName evidence="2">Uncharacterized protein</fullName>
    </submittedName>
</protein>
<sequence length="485" mass="54136">MQQLTRTSFLVKPLTAKQSYFCKLAFLLLAMALLCGCTQLRSHNDLMSPVISARNNHSTHAALKYLQSALSSAEQSELLYELELGELLRESQQYEASTQIWMEADEQIRAWEQTAMWSPRKLWAYLGASTVSERFKPYEGQDYEKTWLLTRIALNHLAMDDWESVRVDIKRMHEREEVIANFRAAELAAVRHEAQKNGWDLTDEELGGYPVDYVHAPEVLALHNSYQNAFSHYLAGFVYEALNEPSLAAPGYRKAIELRPDSPVLEEGLRGLEARLKLAHSTQAQETDVLFIVESGDAPVRVPVEVTIPVPIEDSDGYIHTILVPIAFPTVRPAAVPEAGTVRLGRHLFMTSPVVDLNAMARRALYDEMPGLLFRGMTRAASKGALQYYAHEYGGELLGLFSAVFSVATEKADDRIWRTLPGAVAIGRGYLAPGQYPLIVNGTHTGQTIDIQGRYAVVPIRINRRQVLVGKVATYGHLPSSDATP</sequence>
<name>A0A433S9T6_9BURK</name>
<keyword evidence="1" id="KW-0802">TPR repeat</keyword>
<dbReference type="Gene3D" id="1.25.40.10">
    <property type="entry name" value="Tetratricopeptide repeat domain"/>
    <property type="match status" value="1"/>
</dbReference>
<dbReference type="EMBL" id="PQSP01000011">
    <property type="protein sequence ID" value="RUS65513.1"/>
    <property type="molecule type" value="Genomic_DNA"/>
</dbReference>
<evidence type="ECO:0000313" key="2">
    <source>
        <dbReference type="EMBL" id="RUS65513.1"/>
    </source>
</evidence>
<dbReference type="PROSITE" id="PS50005">
    <property type="entry name" value="TPR"/>
    <property type="match status" value="1"/>
</dbReference>
<dbReference type="Proteomes" id="UP000286947">
    <property type="component" value="Unassembled WGS sequence"/>
</dbReference>
<organism evidence="2 3">
    <name type="scientific">Saezia sanguinis</name>
    <dbReference type="NCBI Taxonomy" id="1965230"/>
    <lineage>
        <taxon>Bacteria</taxon>
        <taxon>Pseudomonadati</taxon>
        <taxon>Pseudomonadota</taxon>
        <taxon>Betaproteobacteria</taxon>
        <taxon>Burkholderiales</taxon>
        <taxon>Saeziaceae</taxon>
        <taxon>Saezia</taxon>
    </lineage>
</organism>
<comment type="caution">
    <text evidence="2">The sequence shown here is derived from an EMBL/GenBank/DDBJ whole genome shotgun (WGS) entry which is preliminary data.</text>
</comment>
<feature type="repeat" description="TPR" evidence="1">
    <location>
        <begin position="229"/>
        <end position="262"/>
    </location>
</feature>
<proteinExistence type="predicted"/>
<dbReference type="InterPro" id="IPR011990">
    <property type="entry name" value="TPR-like_helical_dom_sf"/>
</dbReference>